<evidence type="ECO:0000313" key="1">
    <source>
        <dbReference type="EMBL" id="KAH9418503.1"/>
    </source>
</evidence>
<protein>
    <submittedName>
        <fullName evidence="1">Uncharacterized protein</fullName>
    </submittedName>
</protein>
<organism evidence="1 2">
    <name type="scientific">Dermatophagoides pteronyssinus</name>
    <name type="common">European house dust mite</name>
    <dbReference type="NCBI Taxonomy" id="6956"/>
    <lineage>
        <taxon>Eukaryota</taxon>
        <taxon>Metazoa</taxon>
        <taxon>Ecdysozoa</taxon>
        <taxon>Arthropoda</taxon>
        <taxon>Chelicerata</taxon>
        <taxon>Arachnida</taxon>
        <taxon>Acari</taxon>
        <taxon>Acariformes</taxon>
        <taxon>Sarcoptiformes</taxon>
        <taxon>Astigmata</taxon>
        <taxon>Psoroptidia</taxon>
        <taxon>Analgoidea</taxon>
        <taxon>Pyroglyphidae</taxon>
        <taxon>Dermatophagoidinae</taxon>
        <taxon>Dermatophagoides</taxon>
    </lineage>
</organism>
<reference evidence="1 2" key="1">
    <citation type="journal article" date="2018" name="J. Allergy Clin. Immunol.">
        <title>High-quality assembly of Dermatophagoides pteronyssinus genome and transcriptome reveals a wide range of novel allergens.</title>
        <authorList>
            <person name="Liu X.Y."/>
            <person name="Yang K.Y."/>
            <person name="Wang M.Q."/>
            <person name="Kwok J.S."/>
            <person name="Zeng X."/>
            <person name="Yang Z."/>
            <person name="Xiao X.J."/>
            <person name="Lau C.P."/>
            <person name="Li Y."/>
            <person name="Huang Z.M."/>
            <person name="Ba J.G."/>
            <person name="Yim A.K."/>
            <person name="Ouyang C.Y."/>
            <person name="Ngai S.M."/>
            <person name="Chan T.F."/>
            <person name="Leung E.L."/>
            <person name="Liu L."/>
            <person name="Liu Z.G."/>
            <person name="Tsui S.K."/>
        </authorList>
    </citation>
    <scope>NUCLEOTIDE SEQUENCE [LARGE SCALE GENOMIC DNA]</scope>
    <source>
        <strain evidence="1">Derp</strain>
    </source>
</reference>
<sequence>MTSPAETSTHLNCPLLIASRLTGVIFRANFHYTSCCFDIKCIKSRRILLRNDTDVQMFGCNV</sequence>
<evidence type="ECO:0000313" key="2">
    <source>
        <dbReference type="Proteomes" id="UP000887458"/>
    </source>
</evidence>
<proteinExistence type="predicted"/>
<name>A0ABQ8J7H4_DERPT</name>
<dbReference type="EMBL" id="NJHN03000063">
    <property type="protein sequence ID" value="KAH9418503.1"/>
    <property type="molecule type" value="Genomic_DNA"/>
</dbReference>
<dbReference type="Proteomes" id="UP000887458">
    <property type="component" value="Unassembled WGS sequence"/>
</dbReference>
<comment type="caution">
    <text evidence="1">The sequence shown here is derived from an EMBL/GenBank/DDBJ whole genome shotgun (WGS) entry which is preliminary data.</text>
</comment>
<accession>A0ABQ8J7H4</accession>
<gene>
    <name evidence="1" type="ORF">DERP_011365</name>
</gene>
<keyword evidence="2" id="KW-1185">Reference proteome</keyword>
<reference evidence="1 2" key="2">
    <citation type="journal article" date="2022" name="Mol. Biol. Evol.">
        <title>Comparative Genomics Reveals Insights into the Divergent Evolution of Astigmatic Mites and Household Pest Adaptations.</title>
        <authorList>
            <person name="Xiong Q."/>
            <person name="Wan A.T."/>
            <person name="Liu X."/>
            <person name="Fung C.S."/>
            <person name="Xiao X."/>
            <person name="Malainual N."/>
            <person name="Hou J."/>
            <person name="Wang L."/>
            <person name="Wang M."/>
            <person name="Yang K.Y."/>
            <person name="Cui Y."/>
            <person name="Leung E.L."/>
            <person name="Nong W."/>
            <person name="Shin S.K."/>
            <person name="Au S.W."/>
            <person name="Jeong K.Y."/>
            <person name="Chew F.T."/>
            <person name="Hui J.H."/>
            <person name="Leung T.F."/>
            <person name="Tungtrongchitr A."/>
            <person name="Zhong N."/>
            <person name="Liu Z."/>
            <person name="Tsui S.K."/>
        </authorList>
    </citation>
    <scope>NUCLEOTIDE SEQUENCE [LARGE SCALE GENOMIC DNA]</scope>
    <source>
        <strain evidence="1">Derp</strain>
    </source>
</reference>